<protein>
    <submittedName>
        <fullName evidence="2">Uncharacterized protein</fullName>
    </submittedName>
</protein>
<keyword evidence="3" id="KW-1185">Reference proteome</keyword>
<evidence type="ECO:0000256" key="1">
    <source>
        <dbReference type="SAM" id="MobiDB-lite"/>
    </source>
</evidence>
<name>A0AAV4NIK0_CAEEX</name>
<evidence type="ECO:0000313" key="3">
    <source>
        <dbReference type="Proteomes" id="UP001054945"/>
    </source>
</evidence>
<sequence length="83" mass="10084">MKKKKDTREKSWRKKKKKKARKSRRLDGVVMGGRVIKTRWVLGLTFHRRRREQLRPDDNSAVKERFNDFKLTRMALLRTEMGL</sequence>
<comment type="caution">
    <text evidence="2">The sequence shown here is derived from an EMBL/GenBank/DDBJ whole genome shotgun (WGS) entry which is preliminary data.</text>
</comment>
<gene>
    <name evidence="2" type="ORF">CEXT_278851</name>
</gene>
<dbReference type="AlphaFoldDB" id="A0AAV4NIK0"/>
<organism evidence="2 3">
    <name type="scientific">Caerostris extrusa</name>
    <name type="common">Bark spider</name>
    <name type="synonym">Caerostris bankana</name>
    <dbReference type="NCBI Taxonomy" id="172846"/>
    <lineage>
        <taxon>Eukaryota</taxon>
        <taxon>Metazoa</taxon>
        <taxon>Ecdysozoa</taxon>
        <taxon>Arthropoda</taxon>
        <taxon>Chelicerata</taxon>
        <taxon>Arachnida</taxon>
        <taxon>Araneae</taxon>
        <taxon>Araneomorphae</taxon>
        <taxon>Entelegynae</taxon>
        <taxon>Araneoidea</taxon>
        <taxon>Araneidae</taxon>
        <taxon>Caerostris</taxon>
    </lineage>
</organism>
<evidence type="ECO:0000313" key="2">
    <source>
        <dbReference type="EMBL" id="GIX83294.1"/>
    </source>
</evidence>
<reference evidence="2 3" key="1">
    <citation type="submission" date="2021-06" db="EMBL/GenBank/DDBJ databases">
        <title>Caerostris extrusa draft genome.</title>
        <authorList>
            <person name="Kono N."/>
            <person name="Arakawa K."/>
        </authorList>
    </citation>
    <scope>NUCLEOTIDE SEQUENCE [LARGE SCALE GENOMIC DNA]</scope>
</reference>
<accession>A0AAV4NIK0</accession>
<feature type="region of interest" description="Disordered" evidence="1">
    <location>
        <begin position="1"/>
        <end position="25"/>
    </location>
</feature>
<dbReference type="EMBL" id="BPLR01003317">
    <property type="protein sequence ID" value="GIX83294.1"/>
    <property type="molecule type" value="Genomic_DNA"/>
</dbReference>
<feature type="compositionally biased region" description="Basic residues" evidence="1">
    <location>
        <begin position="11"/>
        <end position="24"/>
    </location>
</feature>
<feature type="compositionally biased region" description="Basic and acidic residues" evidence="1">
    <location>
        <begin position="1"/>
        <end position="10"/>
    </location>
</feature>
<dbReference type="Proteomes" id="UP001054945">
    <property type="component" value="Unassembled WGS sequence"/>
</dbReference>
<proteinExistence type="predicted"/>